<keyword evidence="3" id="KW-1185">Reference proteome</keyword>
<evidence type="ECO:0000256" key="1">
    <source>
        <dbReference type="SAM" id="MobiDB-lite"/>
    </source>
</evidence>
<accession>A0ABD1ZDK7</accession>
<proteinExistence type="predicted"/>
<evidence type="ECO:0000313" key="3">
    <source>
        <dbReference type="Proteomes" id="UP001605036"/>
    </source>
</evidence>
<name>A0ABD1ZDK7_9MARC</name>
<dbReference type="Proteomes" id="UP001605036">
    <property type="component" value="Unassembled WGS sequence"/>
</dbReference>
<reference evidence="2 3" key="1">
    <citation type="submission" date="2024-09" db="EMBL/GenBank/DDBJ databases">
        <title>Chromosome-scale assembly of Riccia fluitans.</title>
        <authorList>
            <person name="Paukszto L."/>
            <person name="Sawicki J."/>
            <person name="Karawczyk K."/>
            <person name="Piernik-Szablinska J."/>
            <person name="Szczecinska M."/>
            <person name="Mazdziarz M."/>
        </authorList>
    </citation>
    <scope>NUCLEOTIDE SEQUENCE [LARGE SCALE GENOMIC DNA]</scope>
    <source>
        <strain evidence="2">Rf_01</strain>
        <tissue evidence="2">Aerial parts of the thallus</tissue>
    </source>
</reference>
<organism evidence="2 3">
    <name type="scientific">Riccia fluitans</name>
    <dbReference type="NCBI Taxonomy" id="41844"/>
    <lineage>
        <taxon>Eukaryota</taxon>
        <taxon>Viridiplantae</taxon>
        <taxon>Streptophyta</taxon>
        <taxon>Embryophyta</taxon>
        <taxon>Marchantiophyta</taxon>
        <taxon>Marchantiopsida</taxon>
        <taxon>Marchantiidae</taxon>
        <taxon>Marchantiales</taxon>
        <taxon>Ricciaceae</taxon>
        <taxon>Riccia</taxon>
    </lineage>
</organism>
<feature type="region of interest" description="Disordered" evidence="1">
    <location>
        <begin position="26"/>
        <end position="47"/>
    </location>
</feature>
<protein>
    <submittedName>
        <fullName evidence="2">Uncharacterized protein</fullName>
    </submittedName>
</protein>
<feature type="compositionally biased region" description="Polar residues" evidence="1">
    <location>
        <begin position="26"/>
        <end position="37"/>
    </location>
</feature>
<evidence type="ECO:0000313" key="2">
    <source>
        <dbReference type="EMBL" id="KAL2649530.1"/>
    </source>
</evidence>
<gene>
    <name evidence="2" type="ORF">R1flu_017658</name>
</gene>
<dbReference type="EMBL" id="JBHFFA010000001">
    <property type="protein sequence ID" value="KAL2649530.1"/>
    <property type="molecule type" value="Genomic_DNA"/>
</dbReference>
<comment type="caution">
    <text evidence="2">The sequence shown here is derived from an EMBL/GenBank/DDBJ whole genome shotgun (WGS) entry which is preliminary data.</text>
</comment>
<sequence>MAEASRLRMQLRTTICHSISMQSSVVGVSQPRRTSIADSPPQPPLQRHKIVPSPVLMLEIVVVPLATPTFDPPANPSDRTE</sequence>
<dbReference type="AlphaFoldDB" id="A0ABD1ZDK7"/>